<name>A0ABZ0HWP9_9HYPH</name>
<keyword evidence="1" id="KW-0614">Plasmid</keyword>
<organism evidence="1 2">
    <name type="scientific">Methylocapsa polymorpha</name>
    <dbReference type="NCBI Taxonomy" id="3080828"/>
    <lineage>
        <taxon>Bacteria</taxon>
        <taxon>Pseudomonadati</taxon>
        <taxon>Pseudomonadota</taxon>
        <taxon>Alphaproteobacteria</taxon>
        <taxon>Hyphomicrobiales</taxon>
        <taxon>Beijerinckiaceae</taxon>
        <taxon>Methylocapsa</taxon>
    </lineage>
</organism>
<gene>
    <name evidence="1" type="ORF">RZS28_19865</name>
</gene>
<accession>A0ABZ0HWP9</accession>
<geneLocation type="plasmid" evidence="1 2">
    <name>pRX1</name>
</geneLocation>
<dbReference type="RefSeq" id="WP_318655131.1">
    <property type="nucleotide sequence ID" value="NZ_CP136863.1"/>
</dbReference>
<protein>
    <submittedName>
        <fullName evidence="1">Uncharacterized protein</fullName>
    </submittedName>
</protein>
<dbReference type="Proteomes" id="UP001626536">
    <property type="component" value="Plasmid pRX1"/>
</dbReference>
<evidence type="ECO:0000313" key="2">
    <source>
        <dbReference type="Proteomes" id="UP001626536"/>
    </source>
</evidence>
<keyword evidence="2" id="KW-1185">Reference proteome</keyword>
<reference evidence="1 2" key="1">
    <citation type="submission" date="2023-10" db="EMBL/GenBank/DDBJ databases">
        <title>Novel methanotroph of the genus Methylocapsa from a subarctic wetland.</title>
        <authorList>
            <person name="Belova S.E."/>
            <person name="Oshkin I.Y."/>
            <person name="Miroshnikov K."/>
            <person name="Dedysh S.N."/>
        </authorList>
    </citation>
    <scope>NUCLEOTIDE SEQUENCE [LARGE SCALE GENOMIC DNA]</scope>
    <source>
        <strain evidence="1 2">RX1</strain>
        <plasmid evidence="1 2">pRX1</plasmid>
    </source>
</reference>
<evidence type="ECO:0000313" key="1">
    <source>
        <dbReference type="EMBL" id="WOJ91704.1"/>
    </source>
</evidence>
<proteinExistence type="predicted"/>
<sequence>MADYFTQVVVQPTIPNGDMTTLERLILPLVYGSDEEKDGIYFYSETGPADSIMLDREVLEKALETSARDSSLYDTIAKQFAAHAANDAIIELDLSGGSIDFVFQDIVRRSATLKYVTIVAAFTCSKMRSDGFGGAATLITAAAILGKSTTDILEDFLSETGLDQPDDLQTLSTDERHA</sequence>
<dbReference type="EMBL" id="CP136863">
    <property type="protein sequence ID" value="WOJ91704.1"/>
    <property type="molecule type" value="Genomic_DNA"/>
</dbReference>